<feature type="domain" description="R3H" evidence="2">
    <location>
        <begin position="20"/>
        <end position="85"/>
    </location>
</feature>
<dbReference type="PANTHER" id="PTHR21678:SF6">
    <property type="entry name" value="R3H AND COILED-COIL DOMAIN-CONTAINING PROTEIN 1"/>
    <property type="match status" value="1"/>
</dbReference>
<reference evidence="3 4" key="1">
    <citation type="submission" date="2019-09" db="EMBL/GenBank/DDBJ databases">
        <title>Bird 10,000 Genomes (B10K) Project - Family phase.</title>
        <authorList>
            <person name="Zhang G."/>
        </authorList>
    </citation>
    <scope>NUCLEOTIDE SEQUENCE [LARGE SCALE GENOMIC DNA]</scope>
    <source>
        <strain evidence="3">B10K-CU-031-12</strain>
        <tissue evidence="3">Muscle</tissue>
    </source>
</reference>
<dbReference type="AlphaFoldDB" id="A0A7K8SDS7"/>
<feature type="compositionally biased region" description="Basic and acidic residues" evidence="1">
    <location>
        <begin position="161"/>
        <end position="171"/>
    </location>
</feature>
<feature type="non-terminal residue" evidence="3">
    <location>
        <position position="367"/>
    </location>
</feature>
<dbReference type="Pfam" id="PF01424">
    <property type="entry name" value="R3H"/>
    <property type="match status" value="1"/>
</dbReference>
<evidence type="ECO:0000313" key="3">
    <source>
        <dbReference type="EMBL" id="NXF27478.1"/>
    </source>
</evidence>
<dbReference type="InterPro" id="IPR039884">
    <property type="entry name" value="R3HC1/R3HCL"/>
</dbReference>
<dbReference type="CDD" id="cd02638">
    <property type="entry name" value="R3H_unknown_1"/>
    <property type="match status" value="1"/>
</dbReference>
<gene>
    <name evidence="3" type="primary">R3hcc1</name>
    <name evidence="3" type="ORF">RHOROS_R02913</name>
</gene>
<dbReference type="SUPFAM" id="SSF82708">
    <property type="entry name" value="R3H domain"/>
    <property type="match status" value="1"/>
</dbReference>
<dbReference type="InterPro" id="IPR036867">
    <property type="entry name" value="R3H_dom_sf"/>
</dbReference>
<organism evidence="3 4">
    <name type="scientific">Rhodinocichla rosea</name>
    <dbReference type="NCBI Taxonomy" id="58203"/>
    <lineage>
        <taxon>Eukaryota</taxon>
        <taxon>Metazoa</taxon>
        <taxon>Chordata</taxon>
        <taxon>Craniata</taxon>
        <taxon>Vertebrata</taxon>
        <taxon>Euteleostomi</taxon>
        <taxon>Archelosauria</taxon>
        <taxon>Archosauria</taxon>
        <taxon>Dinosauria</taxon>
        <taxon>Saurischia</taxon>
        <taxon>Theropoda</taxon>
        <taxon>Coelurosauria</taxon>
        <taxon>Aves</taxon>
        <taxon>Neognathae</taxon>
        <taxon>Neoaves</taxon>
        <taxon>Telluraves</taxon>
        <taxon>Australaves</taxon>
        <taxon>Passeriformes</taxon>
        <taxon>Thraupidae</taxon>
        <taxon>Rhodinocichla</taxon>
    </lineage>
</organism>
<dbReference type="SMART" id="SM00393">
    <property type="entry name" value="R3H"/>
    <property type="match status" value="1"/>
</dbReference>
<evidence type="ECO:0000259" key="2">
    <source>
        <dbReference type="PROSITE" id="PS51061"/>
    </source>
</evidence>
<proteinExistence type="predicted"/>
<accession>A0A7K8SDS7</accession>
<protein>
    <submittedName>
        <fullName evidence="3">R3HC1 protein</fullName>
    </submittedName>
</protein>
<evidence type="ECO:0000313" key="4">
    <source>
        <dbReference type="Proteomes" id="UP000574210"/>
    </source>
</evidence>
<name>A0A7K8SDS7_9PASS</name>
<feature type="non-terminal residue" evidence="3">
    <location>
        <position position="1"/>
    </location>
</feature>
<dbReference type="GO" id="GO:0003676">
    <property type="term" value="F:nucleic acid binding"/>
    <property type="evidence" value="ECO:0007669"/>
    <property type="project" value="UniProtKB-UniRule"/>
</dbReference>
<feature type="region of interest" description="Disordered" evidence="1">
    <location>
        <begin position="88"/>
        <end position="302"/>
    </location>
</feature>
<keyword evidence="4" id="KW-1185">Reference proteome</keyword>
<feature type="compositionally biased region" description="Basic and acidic residues" evidence="1">
    <location>
        <begin position="279"/>
        <end position="294"/>
    </location>
</feature>
<dbReference type="PROSITE" id="PS51061">
    <property type="entry name" value="R3H"/>
    <property type="match status" value="1"/>
</dbReference>
<feature type="compositionally biased region" description="Basic and acidic residues" evidence="1">
    <location>
        <begin position="198"/>
        <end position="218"/>
    </location>
</feature>
<dbReference type="PANTHER" id="PTHR21678">
    <property type="entry name" value="GROWTH INHIBITION AND DIFFERENTIATION RELATED PROTEIN 88"/>
    <property type="match status" value="1"/>
</dbReference>
<dbReference type="Proteomes" id="UP000574210">
    <property type="component" value="Unassembled WGS sequence"/>
</dbReference>
<dbReference type="Gene3D" id="3.30.1370.50">
    <property type="entry name" value="R3H-like domain"/>
    <property type="match status" value="1"/>
</dbReference>
<feature type="compositionally biased region" description="Pro residues" evidence="1">
    <location>
        <begin position="100"/>
        <end position="109"/>
    </location>
</feature>
<evidence type="ECO:0000256" key="1">
    <source>
        <dbReference type="SAM" id="MobiDB-lite"/>
    </source>
</evidence>
<comment type="caution">
    <text evidence="3">The sequence shown here is derived from an EMBL/GenBank/DDBJ whole genome shotgun (WGS) entry which is preliminary data.</text>
</comment>
<dbReference type="EMBL" id="VWYZ01000849">
    <property type="protein sequence ID" value="NXF27478.1"/>
    <property type="molecule type" value="Genomic_DNA"/>
</dbReference>
<sequence>AGCPLALCPMDGVFLSPSEDEFVGRIVEELEHFMEQGQQHRVLLFPPLSSRLRYLIHRTVENMELLSSFSVGEGWRRRTVICHSAVRLPSETSSDHKSGPNPPRVPRPAQPWGRGGRGPRLRHPGDTHGDTARASVGSGRITRPPRRKPEKALYVPRGGRKKENWRERESDAAPGGENCPRNSIREQQELGRAGGSPGKEEHVPGKGSAEHPLCDEKVPSLGNGSDSCEQEGRDEDCSHSPSSAHNKHPPEAGEEELSQGSTIRKEEEEDEEGSGVAEALRRGLDLAAGDREGTRQSGPQDDCTAELLAEIVGNLTVKEISIERITVDYSGYGEAQVSEGDLGHVTEIYDFPSSLKTEDLLEMFSDF</sequence>
<dbReference type="InterPro" id="IPR001374">
    <property type="entry name" value="R3H_dom"/>
</dbReference>